<dbReference type="PANTHER" id="PTHR20932">
    <property type="entry name" value="LYSM AND PUTATIVE PEPTIDOGLYCAN-BINDING DOMAIN-CONTAINING PROTEIN"/>
    <property type="match status" value="1"/>
</dbReference>
<accession>A0AAE1MUY9</accession>
<proteinExistence type="predicted"/>
<dbReference type="AlphaFoldDB" id="A0AAE1MUY9"/>
<comment type="caution">
    <text evidence="1">The sequence shown here is derived from an EMBL/GenBank/DDBJ whole genome shotgun (WGS) entry which is preliminary data.</text>
</comment>
<protein>
    <submittedName>
        <fullName evidence="1">Uncharacterized protein</fullName>
    </submittedName>
</protein>
<name>A0AAE1MUY9_9FABA</name>
<dbReference type="PANTHER" id="PTHR20932:SF36">
    <property type="entry name" value="OS03G0110600 PROTEIN"/>
    <property type="match status" value="1"/>
</dbReference>
<gene>
    <name evidence="1" type="ORF">QN277_019188</name>
</gene>
<dbReference type="InterPro" id="IPR045030">
    <property type="entry name" value="LYSM1-4"/>
</dbReference>
<sequence>MEGHRWKEHNRNDNQFLSEYDDVVFDQCVSKRKHSPPLPPTAFPPSLSYIQHPVSKLDTLAGIGIKYSVEVSDIKRMSEYKIRVE</sequence>
<evidence type="ECO:0000313" key="1">
    <source>
        <dbReference type="EMBL" id="KAK4276218.1"/>
    </source>
</evidence>
<dbReference type="Proteomes" id="UP001293593">
    <property type="component" value="Unassembled WGS sequence"/>
</dbReference>
<reference evidence="1" key="1">
    <citation type="submission" date="2023-10" db="EMBL/GenBank/DDBJ databases">
        <title>Chromosome-level genome of the transformable northern wattle, Acacia crassicarpa.</title>
        <authorList>
            <person name="Massaro I."/>
            <person name="Sinha N.R."/>
            <person name="Poethig S."/>
            <person name="Leichty A.R."/>
        </authorList>
    </citation>
    <scope>NUCLEOTIDE SEQUENCE</scope>
    <source>
        <strain evidence="1">Acra3RX</strain>
        <tissue evidence="1">Leaf</tissue>
    </source>
</reference>
<organism evidence="1 2">
    <name type="scientific">Acacia crassicarpa</name>
    <name type="common">northern wattle</name>
    <dbReference type="NCBI Taxonomy" id="499986"/>
    <lineage>
        <taxon>Eukaryota</taxon>
        <taxon>Viridiplantae</taxon>
        <taxon>Streptophyta</taxon>
        <taxon>Embryophyta</taxon>
        <taxon>Tracheophyta</taxon>
        <taxon>Spermatophyta</taxon>
        <taxon>Magnoliopsida</taxon>
        <taxon>eudicotyledons</taxon>
        <taxon>Gunneridae</taxon>
        <taxon>Pentapetalae</taxon>
        <taxon>rosids</taxon>
        <taxon>fabids</taxon>
        <taxon>Fabales</taxon>
        <taxon>Fabaceae</taxon>
        <taxon>Caesalpinioideae</taxon>
        <taxon>mimosoid clade</taxon>
        <taxon>Acacieae</taxon>
        <taxon>Acacia</taxon>
    </lineage>
</organism>
<dbReference type="EMBL" id="JAWXYG010000004">
    <property type="protein sequence ID" value="KAK4276218.1"/>
    <property type="molecule type" value="Genomic_DNA"/>
</dbReference>
<evidence type="ECO:0000313" key="2">
    <source>
        <dbReference type="Proteomes" id="UP001293593"/>
    </source>
</evidence>
<keyword evidence="2" id="KW-1185">Reference proteome</keyword>